<dbReference type="InterPro" id="IPR013210">
    <property type="entry name" value="LRR_N_plant-typ"/>
</dbReference>
<dbReference type="PANTHER" id="PTHR47718">
    <property type="entry name" value="OS01G0519700 PROTEIN"/>
    <property type="match status" value="1"/>
</dbReference>
<evidence type="ECO:0000259" key="5">
    <source>
        <dbReference type="Pfam" id="PF10551"/>
    </source>
</evidence>
<keyword evidence="2" id="KW-0677">Repeat</keyword>
<evidence type="ECO:0000313" key="6">
    <source>
        <dbReference type="EMBL" id="GFA36398.1"/>
    </source>
</evidence>
<dbReference type="InterPro" id="IPR018289">
    <property type="entry name" value="MULE_transposase_dom"/>
</dbReference>
<dbReference type="EMBL" id="BKCJ010411379">
    <property type="protein sequence ID" value="GFA36398.1"/>
    <property type="molecule type" value="Genomic_DNA"/>
</dbReference>
<evidence type="ECO:0000256" key="1">
    <source>
        <dbReference type="ARBA" id="ARBA00022614"/>
    </source>
</evidence>
<feature type="domain" description="Leucine-rich repeat-containing N-terminal plant-type" evidence="4">
    <location>
        <begin position="11"/>
        <end position="46"/>
    </location>
</feature>
<sequence length="336" mass="38682">LVSVETRCIEGERRALLQFKHGLVDDYGILSSWSSHKSSNDCCSWRDDSNEFQPTPNGTPYWVPDVPEDEKPKEGPTRAHRLKAALVGGYDKVHGTSTDYCNFKRCVNSFIGDRDAQMLVDKMCKRIYGYKFVPFTGIDHNQRCVTFGAALLSDETTKSFSWMLEAFLKTHKKHPPFPVTDQDDALRNAVVKMFPDSHHRLCDLAADNNFRKDFHKLVWNLYIGPDTFEQRWNDMISLYNFHVNKWLSDIYTQRVLDNALNGSTLTILTELPFEKHACDVYTPSVFKEAQHEIHKSLYACTHIRSDCEGSVETCIIQQMDKRSNPVIRTTVIFLNV</sequence>
<proteinExistence type="predicted"/>
<organism evidence="6">
    <name type="scientific">Tanacetum cinerariifolium</name>
    <name type="common">Dalmatian daisy</name>
    <name type="synonym">Chrysanthemum cinerariifolium</name>
    <dbReference type="NCBI Taxonomy" id="118510"/>
    <lineage>
        <taxon>Eukaryota</taxon>
        <taxon>Viridiplantae</taxon>
        <taxon>Streptophyta</taxon>
        <taxon>Embryophyta</taxon>
        <taxon>Tracheophyta</taxon>
        <taxon>Spermatophyta</taxon>
        <taxon>Magnoliopsida</taxon>
        <taxon>eudicotyledons</taxon>
        <taxon>Gunneridae</taxon>
        <taxon>Pentapetalae</taxon>
        <taxon>asterids</taxon>
        <taxon>campanulids</taxon>
        <taxon>Asterales</taxon>
        <taxon>Asteraceae</taxon>
        <taxon>Asteroideae</taxon>
        <taxon>Anthemideae</taxon>
        <taxon>Anthemidinae</taxon>
        <taxon>Tanacetum</taxon>
    </lineage>
</organism>
<feature type="region of interest" description="Disordered" evidence="3">
    <location>
        <begin position="51"/>
        <end position="77"/>
    </location>
</feature>
<accession>A0A699JIA7</accession>
<dbReference type="AlphaFoldDB" id="A0A699JIA7"/>
<evidence type="ECO:0000256" key="3">
    <source>
        <dbReference type="SAM" id="MobiDB-lite"/>
    </source>
</evidence>
<comment type="caution">
    <text evidence="6">The sequence shown here is derived from an EMBL/GenBank/DDBJ whole genome shotgun (WGS) entry which is preliminary data.</text>
</comment>
<name>A0A699JIA7_TANCI</name>
<evidence type="ECO:0000256" key="2">
    <source>
        <dbReference type="ARBA" id="ARBA00022737"/>
    </source>
</evidence>
<protein>
    <submittedName>
        <fullName evidence="6">Uncharacterized protein</fullName>
    </submittedName>
</protein>
<reference evidence="6" key="1">
    <citation type="journal article" date="2019" name="Sci. Rep.">
        <title>Draft genome of Tanacetum cinerariifolium, the natural source of mosquito coil.</title>
        <authorList>
            <person name="Yamashiro T."/>
            <person name="Shiraishi A."/>
            <person name="Satake H."/>
            <person name="Nakayama K."/>
        </authorList>
    </citation>
    <scope>NUCLEOTIDE SEQUENCE</scope>
</reference>
<dbReference type="Pfam" id="PF10551">
    <property type="entry name" value="MULE"/>
    <property type="match status" value="1"/>
</dbReference>
<feature type="non-terminal residue" evidence="6">
    <location>
        <position position="1"/>
    </location>
</feature>
<feature type="domain" description="MULE transposase" evidence="5">
    <location>
        <begin position="128"/>
        <end position="202"/>
    </location>
</feature>
<evidence type="ECO:0000259" key="4">
    <source>
        <dbReference type="Pfam" id="PF08263"/>
    </source>
</evidence>
<keyword evidence="1" id="KW-0433">Leucine-rich repeat</keyword>
<dbReference type="PANTHER" id="PTHR47718:SF12">
    <property type="entry name" value="PROTEIN FAR1-RELATED SEQUENCE"/>
    <property type="match status" value="1"/>
</dbReference>
<dbReference type="InterPro" id="IPR032675">
    <property type="entry name" value="LRR_dom_sf"/>
</dbReference>
<dbReference type="Pfam" id="PF08263">
    <property type="entry name" value="LRRNT_2"/>
    <property type="match status" value="1"/>
</dbReference>
<dbReference type="Gene3D" id="3.80.10.10">
    <property type="entry name" value="Ribonuclease Inhibitor"/>
    <property type="match status" value="1"/>
</dbReference>
<gene>
    <name evidence="6" type="ORF">Tci_608370</name>
</gene>